<dbReference type="OrthoDB" id="46189at2759"/>
<comment type="caution">
    <text evidence="1">The sequence shown here is derived from an EMBL/GenBank/DDBJ whole genome shotgun (WGS) entry which is preliminary data.</text>
</comment>
<accession>A0A8J5QGS7</accession>
<evidence type="ECO:0000313" key="2">
    <source>
        <dbReference type="Proteomes" id="UP000694255"/>
    </source>
</evidence>
<name>A0A8J5QGS7_9ASCO</name>
<organism evidence="1 2">
    <name type="scientific">[Candida] subhashii</name>
    <dbReference type="NCBI Taxonomy" id="561895"/>
    <lineage>
        <taxon>Eukaryota</taxon>
        <taxon>Fungi</taxon>
        <taxon>Dikarya</taxon>
        <taxon>Ascomycota</taxon>
        <taxon>Saccharomycotina</taxon>
        <taxon>Pichiomycetes</taxon>
        <taxon>Debaryomycetaceae</taxon>
        <taxon>Spathaspora</taxon>
    </lineage>
</organism>
<dbReference type="RefSeq" id="XP_049265706.1">
    <property type="nucleotide sequence ID" value="XM_049404786.1"/>
</dbReference>
<dbReference type="Proteomes" id="UP000694255">
    <property type="component" value="Unassembled WGS sequence"/>
</dbReference>
<keyword evidence="2" id="KW-1185">Reference proteome</keyword>
<reference evidence="1 2" key="1">
    <citation type="journal article" date="2021" name="DNA Res.">
        <title>Genome analysis of Candida subhashii reveals its hybrid nature and dual mitochondrial genome conformations.</title>
        <authorList>
            <person name="Mixao V."/>
            <person name="Hegedusova E."/>
            <person name="Saus E."/>
            <person name="Pryszcz L.P."/>
            <person name="Cillingova A."/>
            <person name="Nosek J."/>
            <person name="Gabaldon T."/>
        </authorList>
    </citation>
    <scope>NUCLEOTIDE SEQUENCE [LARGE SCALE GENOMIC DNA]</scope>
    <source>
        <strain evidence="1 2">CBS 10753</strain>
    </source>
</reference>
<dbReference type="EMBL" id="JAGSYN010000050">
    <property type="protein sequence ID" value="KAG7665474.1"/>
    <property type="molecule type" value="Genomic_DNA"/>
</dbReference>
<proteinExistence type="predicted"/>
<protein>
    <submittedName>
        <fullName evidence="1">Uncharacterized protein</fullName>
    </submittedName>
</protein>
<dbReference type="AlphaFoldDB" id="A0A8J5QGS7"/>
<sequence length="545" mass="61883">MEEIILLRSADKVDFNKILRFFENTCSYITNYFTIYSGDYFRVLNNATKPWKASSLVGHKSWFDDKVVEFNLDQFSEEIVIENTTKLETAMGSFPAIIFKFVKDLLEENTPKARAGVENLSTTIVIFHNFLISLKKLEDSMDLSGYESNLIKLISKTELLTEFLSQITSIIDLSYQQHVSQLNKSDSDEDAGTLLHSWFDGCVKYASLVSITKDTTISKVDFRNCLSHIIQIFNNAIKKVEWGNFTIDSIISKFDQLKSEMNLTLWKEIDVFSTSLGSTLEKFQDLKVEKYFYLIGIISRLKEKLTNLKPPPEYEHTNIQIDDICNQMFEKLVKNTPTPKFKSLFQDSVGELVKEDNESGDIPIRPSLKLTSAMYELANEYSRIKLIENGFKKVLAENRVSDNAGLEELEASTLNPEVVNDESETTENETIRDEAGDAVDIPVATNSVDNRNGKEIDLVESSPEATISTSSDKSRALSYLANYLFLLHFRNSKIEQEQIDGAISLIGELVGSTEIDETAVKIVVKGIQTFYRSHRNIYLPLSISE</sequence>
<gene>
    <name evidence="1" type="ORF">J8A68_001162</name>
</gene>
<dbReference type="GeneID" id="73467963"/>
<evidence type="ECO:0000313" key="1">
    <source>
        <dbReference type="EMBL" id="KAG7665474.1"/>
    </source>
</evidence>